<dbReference type="EMBL" id="MSPR01000010">
    <property type="protein sequence ID" value="ONK28772.1"/>
    <property type="molecule type" value="Genomic_DNA"/>
</dbReference>
<proteinExistence type="predicted"/>
<comment type="caution">
    <text evidence="5">The sequence shown here is derived from an EMBL/GenBank/DDBJ whole genome shotgun (WGS) entry which is preliminary data.</text>
</comment>
<organism evidence="5 7">
    <name type="scientific">Streptococcus azizii</name>
    <dbReference type="NCBI Taxonomy" id="1579424"/>
    <lineage>
        <taxon>Bacteria</taxon>
        <taxon>Bacillati</taxon>
        <taxon>Bacillota</taxon>
        <taxon>Bacilli</taxon>
        <taxon>Lactobacillales</taxon>
        <taxon>Streptococcaceae</taxon>
        <taxon>Streptococcus</taxon>
    </lineage>
</organism>
<keyword evidence="1" id="KW-0805">Transcription regulation</keyword>
<evidence type="ECO:0000313" key="8">
    <source>
        <dbReference type="Proteomes" id="UP000188946"/>
    </source>
</evidence>
<reference evidence="7 8" key="1">
    <citation type="submission" date="2016-12" db="EMBL/GenBank/DDBJ databases">
        <authorList>
            <person name="Gulvik C.A."/>
        </authorList>
    </citation>
    <scope>NUCLEOTIDE SEQUENCE [LARGE SCALE GENOMIC DNA]</scope>
    <source>
        <strain evidence="6 8">12-5202</strain>
        <strain evidence="5 7">12-5291</strain>
    </source>
</reference>
<dbReference type="Proteomes" id="UP000188946">
    <property type="component" value="Unassembled WGS sequence"/>
</dbReference>
<dbReference type="PANTHER" id="PTHR30185:SF18">
    <property type="entry name" value="TRANSCRIPTIONAL REGULATOR MTLR"/>
    <property type="match status" value="1"/>
</dbReference>
<evidence type="ECO:0000313" key="7">
    <source>
        <dbReference type="Proteomes" id="UP000188600"/>
    </source>
</evidence>
<keyword evidence="2" id="KW-0804">Transcription</keyword>
<dbReference type="InterPro" id="IPR036388">
    <property type="entry name" value="WH-like_DNA-bd_sf"/>
</dbReference>
<dbReference type="PANTHER" id="PTHR30185">
    <property type="entry name" value="CRYPTIC BETA-GLUCOSIDE BGL OPERON ANTITERMINATOR"/>
    <property type="match status" value="1"/>
</dbReference>
<keyword evidence="3" id="KW-0175">Coiled coil</keyword>
<dbReference type="RefSeq" id="WP_076996147.1">
    <property type="nucleotide sequence ID" value="NZ_MSPR01000010.1"/>
</dbReference>
<dbReference type="Pfam" id="PF05043">
    <property type="entry name" value="Mga"/>
    <property type="match status" value="1"/>
</dbReference>
<dbReference type="Gene3D" id="1.10.10.10">
    <property type="entry name" value="Winged helix-like DNA-binding domain superfamily/Winged helix DNA-binding domain"/>
    <property type="match status" value="1"/>
</dbReference>
<evidence type="ECO:0000256" key="3">
    <source>
        <dbReference type="SAM" id="Coils"/>
    </source>
</evidence>
<evidence type="ECO:0000313" key="5">
    <source>
        <dbReference type="EMBL" id="ONK26906.1"/>
    </source>
</evidence>
<dbReference type="InterPro" id="IPR007737">
    <property type="entry name" value="Mga_HTH"/>
</dbReference>
<dbReference type="InterPro" id="IPR050661">
    <property type="entry name" value="BglG_antiterminators"/>
</dbReference>
<name>A0AB36JRJ0_9STRE</name>
<sequence>MRIEDLLEKRERAIYLLTEYLRGSQSSLSLKDFSQKLGLSRTTLARYIESFNDQAREGKWGLSLQVKDEVVRYEKKESLLHADWLAHLCQISTKYQILLYLFDKEEFTIQALAQYLLISEASLNRQLAALNHLLQDFQISIRNGRLKGSELQIRYFYYQFFLQTKTLSGISSCPYFRQVAHHLPLFERFFDTSFNSRQALQLSLWLGISQRRMRGQELDFGELIQLMTPYIDQKWYQELRSFVLTLYQYQPSMIREGEVMGLFAFLVSQSILTSQKIERILAFGGPIREATTRCYQTIREEIGYRFPIHEEVLYYLNQLLGKVYFFKGSLELFPLEEKQEHLIGARTLLLGVLKTIYQPQGPGLVFQCEEEVANMAGLFDYLSQVQPVVMRIGFLSYQSPIIAEPILFQLQREFERKSAVVIEPFLTSSTYDLLISDEPVLVDLPCYCFHKRLYASDLQSLKQMIANLQKQKEKQATRRLEASMFSIERR</sequence>
<gene>
    <name evidence="6" type="ORF">BVE84_05940</name>
    <name evidence="5" type="ORF">BVE86_06135</name>
</gene>
<evidence type="ECO:0000256" key="1">
    <source>
        <dbReference type="ARBA" id="ARBA00023015"/>
    </source>
</evidence>
<dbReference type="EMBL" id="MSPT01000012">
    <property type="protein sequence ID" value="ONK26906.1"/>
    <property type="molecule type" value="Genomic_DNA"/>
</dbReference>
<protein>
    <recommendedName>
        <fullName evidence="4">Mga helix-turn-helix domain-containing protein</fullName>
    </recommendedName>
</protein>
<evidence type="ECO:0000259" key="4">
    <source>
        <dbReference type="Pfam" id="PF05043"/>
    </source>
</evidence>
<feature type="coiled-coil region" evidence="3">
    <location>
        <begin position="451"/>
        <end position="478"/>
    </location>
</feature>
<keyword evidence="8" id="KW-1185">Reference proteome</keyword>
<dbReference type="AlphaFoldDB" id="A0AB36JRJ0"/>
<evidence type="ECO:0000256" key="2">
    <source>
        <dbReference type="ARBA" id="ARBA00023163"/>
    </source>
</evidence>
<evidence type="ECO:0000313" key="6">
    <source>
        <dbReference type="EMBL" id="ONK28772.1"/>
    </source>
</evidence>
<dbReference type="Proteomes" id="UP000188600">
    <property type="component" value="Unassembled WGS sequence"/>
</dbReference>
<accession>A0AB36JRJ0</accession>
<feature type="domain" description="Mga helix-turn-helix" evidence="4">
    <location>
        <begin position="85"/>
        <end position="161"/>
    </location>
</feature>